<proteinExistence type="predicted"/>
<keyword evidence="4" id="KW-1185">Reference proteome</keyword>
<gene>
    <name evidence="3" type="ORF">ACFQ5X_43145</name>
</gene>
<feature type="region of interest" description="Disordered" evidence="1">
    <location>
        <begin position="393"/>
        <end position="441"/>
    </location>
</feature>
<dbReference type="InterPro" id="IPR003776">
    <property type="entry name" value="YcaO-like_dom"/>
</dbReference>
<evidence type="ECO:0000313" key="4">
    <source>
        <dbReference type="Proteomes" id="UP001597058"/>
    </source>
</evidence>
<dbReference type="Gene3D" id="3.40.50.720">
    <property type="entry name" value="NAD(P)-binding Rossmann-like Domain"/>
    <property type="match status" value="1"/>
</dbReference>
<organism evidence="3 4">
    <name type="scientific">Streptomyces kaempferi</name>
    <dbReference type="NCBI Taxonomy" id="333725"/>
    <lineage>
        <taxon>Bacteria</taxon>
        <taxon>Bacillati</taxon>
        <taxon>Actinomycetota</taxon>
        <taxon>Actinomycetes</taxon>
        <taxon>Kitasatosporales</taxon>
        <taxon>Streptomycetaceae</taxon>
        <taxon>Streptomyces</taxon>
    </lineage>
</organism>
<comment type="caution">
    <text evidence="3">The sequence shown here is derived from an EMBL/GenBank/DDBJ whole genome shotgun (WGS) entry which is preliminary data.</text>
</comment>
<dbReference type="PROSITE" id="PS51664">
    <property type="entry name" value="YCAO"/>
    <property type="match status" value="1"/>
</dbReference>
<dbReference type="Proteomes" id="UP001597058">
    <property type="component" value="Unassembled WGS sequence"/>
</dbReference>
<evidence type="ECO:0000259" key="2">
    <source>
        <dbReference type="PROSITE" id="PS51664"/>
    </source>
</evidence>
<reference evidence="4" key="1">
    <citation type="journal article" date="2019" name="Int. J. Syst. Evol. Microbiol.">
        <title>The Global Catalogue of Microorganisms (GCM) 10K type strain sequencing project: providing services to taxonomists for standard genome sequencing and annotation.</title>
        <authorList>
            <consortium name="The Broad Institute Genomics Platform"/>
            <consortium name="The Broad Institute Genome Sequencing Center for Infectious Disease"/>
            <person name="Wu L."/>
            <person name="Ma J."/>
        </authorList>
    </citation>
    <scope>NUCLEOTIDE SEQUENCE [LARGE SCALE GENOMIC DNA]</scope>
    <source>
        <strain evidence="4">CGMCC 4.7020</strain>
    </source>
</reference>
<dbReference type="RefSeq" id="WP_381330830.1">
    <property type="nucleotide sequence ID" value="NZ_JBHTMM010000125.1"/>
</dbReference>
<name>A0ABW3XSI5_9ACTN</name>
<dbReference type="EMBL" id="JBHTMM010000125">
    <property type="protein sequence ID" value="MFD1312561.1"/>
    <property type="molecule type" value="Genomic_DNA"/>
</dbReference>
<evidence type="ECO:0000313" key="3">
    <source>
        <dbReference type="EMBL" id="MFD1312561.1"/>
    </source>
</evidence>
<sequence length="862" mass="88657">MAYAPASHEEIAQSRPRIRRDVLFTRTPSGVLFHNAHGGFNVVTQSAYRFAALIVPHLDGERRVEELCAGLGDKQRDMVVQLVRALYARGFARDAGLVPPADAVSAQVVKRFAHQLDYLDHYADDAPGRFLRFRSTPVAVLGDDALARWAALGLLRNGCAAVAVTEPDMAHDVLSHELHGVEGTADLDAEAAALAEAGCAPLLVRLPAPATAASPAEVPPAAGVSSADGTYGWQDLDGWDTVLVTGASGRRQLLRLLAEGVPTGRRLLGAWTFGHRAVVGPVMTAGAPGCWCCAVLRLGAGSDAADSAELWASVGPAAPLGAPAPDLTGPLAGMLGNLLAFEVFRLTTEALPAETRHQIVVQDLDSLDVLTEPLLPHPRCPYCAAGETGVAEEAGGAEDSGGIENTGAAEGLGGAGTSDANETSAANETSGGPENSDGPGSFRAIKGIVSVAGVVGAVVERATAAAADTGAAEPAALPGEMLRTPHPDDEPVAAPADGAADEDTAKTLLAALEQRSVLVHERAGVFTAFADEDWEQTPLKVSTVLLGIVPGRTRRISAADVHTVAGARLTALFRAAEVYAEHVVPPRVLDAHALRAATGKWTRVAPAELAVSSGLDVPADRVAHWSEALSLTDGRTVLVPAGAVRTLSGWNARGLFERTSAGTGAAGSPRAALTRALSTALALDGLRGAVRRDAALSAVDHSSLADAAGPEVLFLLRSAENLGATVEILDLTAAGGGLLPVALARLTDPETGAVRWATGSGLRHRDAVRAALRDLLGAEQLRDAADGPDTGDPLWPDPDACTLVAETAVPLPEAGTTWAAVLDGLAAAGRDAFAVELPTPDLAAGHVHAVRVLLTRGEHCAD</sequence>
<feature type="domain" description="YcaO" evidence="2">
    <location>
        <begin position="558"/>
        <end position="862"/>
    </location>
</feature>
<evidence type="ECO:0000256" key="1">
    <source>
        <dbReference type="SAM" id="MobiDB-lite"/>
    </source>
</evidence>
<dbReference type="NCBIfam" id="TIGR03882">
    <property type="entry name" value="cyclo_dehyd_2"/>
    <property type="match status" value="1"/>
</dbReference>
<dbReference type="InterPro" id="IPR022291">
    <property type="entry name" value="Bacteriocin_synth_cyclodeHase"/>
</dbReference>
<accession>A0ABW3XSI5</accession>
<feature type="compositionally biased region" description="Low complexity" evidence="1">
    <location>
        <begin position="400"/>
        <end position="409"/>
    </location>
</feature>
<feature type="compositionally biased region" description="Polar residues" evidence="1">
    <location>
        <begin position="418"/>
        <end position="433"/>
    </location>
</feature>
<protein>
    <submittedName>
        <fullName evidence="3">TOMM leader peptide-binding protein</fullName>
    </submittedName>
</protein>